<sequence length="384" mass="41177">MTSPRTYDVAVLGLGGVGSMAAWRAAARGARTIGIEQFGEAHARGSSHGGSRIFRQTLFEGTAYVPLVRRARTLWRELESASSSVLFQRTGGLCIGPPDSGVIARALESAREGGFEHRLLEPDEFARRFPQHATIADDVAVHEPGAGVLNPERCVAAALTMARRHGADIRLETPVSAIRHDADGVRIDLGTEQVRARRAIVATGAWFTDLIPDLELPLRIVRSPLVWFTGPQPELYGPERFPVFVRKSGDLDGWGITDVDGAGVKIGAGPSAPKPRLEHADDNTYPIDARDTDPVEAFCRRAFPGLNPKHSAARPCMNSATPDRDFVIGTSALAPSLVLAGGFSGHGFKHASASGDVCVDLALDGASSVPLDHFSPDRFRDKEI</sequence>
<dbReference type="Gene3D" id="3.30.9.10">
    <property type="entry name" value="D-Amino Acid Oxidase, subunit A, domain 2"/>
    <property type="match status" value="1"/>
</dbReference>
<evidence type="ECO:0000256" key="4">
    <source>
        <dbReference type="ARBA" id="ARBA00023002"/>
    </source>
</evidence>
<evidence type="ECO:0000313" key="7">
    <source>
        <dbReference type="Proteomes" id="UP000176005"/>
    </source>
</evidence>
<dbReference type="PANTHER" id="PTHR10961">
    <property type="entry name" value="PEROXISOMAL SARCOSINE OXIDASE"/>
    <property type="match status" value="1"/>
</dbReference>
<dbReference type="InterPro" id="IPR006076">
    <property type="entry name" value="FAD-dep_OxRdtase"/>
</dbReference>
<dbReference type="SUPFAM" id="SSF54373">
    <property type="entry name" value="FAD-linked reductases, C-terminal domain"/>
    <property type="match status" value="1"/>
</dbReference>
<dbReference type="SUPFAM" id="SSF51905">
    <property type="entry name" value="FAD/NAD(P)-binding domain"/>
    <property type="match status" value="1"/>
</dbReference>
<name>A0A1E7L9L4_9ACTN</name>
<dbReference type="PANTHER" id="PTHR10961:SF7">
    <property type="entry name" value="FAD DEPENDENT OXIDOREDUCTASE DOMAIN-CONTAINING PROTEIN"/>
    <property type="match status" value="1"/>
</dbReference>
<proteinExistence type="predicted"/>
<dbReference type="Proteomes" id="UP000176005">
    <property type="component" value="Unassembled WGS sequence"/>
</dbReference>
<keyword evidence="2" id="KW-0285">Flavoprotein</keyword>
<dbReference type="RefSeq" id="WP_070015698.1">
    <property type="nucleotide sequence ID" value="NZ_LJGW01000111.1"/>
</dbReference>
<keyword evidence="3" id="KW-0274">FAD</keyword>
<evidence type="ECO:0000256" key="2">
    <source>
        <dbReference type="ARBA" id="ARBA00022630"/>
    </source>
</evidence>
<comment type="cofactor">
    <cofactor evidence="1">
        <name>FAD</name>
        <dbReference type="ChEBI" id="CHEBI:57692"/>
    </cofactor>
</comment>
<dbReference type="InterPro" id="IPR036188">
    <property type="entry name" value="FAD/NAD-bd_sf"/>
</dbReference>
<keyword evidence="7" id="KW-1185">Reference proteome</keyword>
<keyword evidence="4" id="KW-0560">Oxidoreductase</keyword>
<dbReference type="PATRIC" id="fig|518642.10.peg.6874"/>
<dbReference type="Pfam" id="PF01266">
    <property type="entry name" value="DAO"/>
    <property type="match status" value="1"/>
</dbReference>
<evidence type="ECO:0000256" key="1">
    <source>
        <dbReference type="ARBA" id="ARBA00001974"/>
    </source>
</evidence>
<evidence type="ECO:0000259" key="5">
    <source>
        <dbReference type="Pfam" id="PF01266"/>
    </source>
</evidence>
<dbReference type="GO" id="GO:0008115">
    <property type="term" value="F:sarcosine oxidase activity"/>
    <property type="evidence" value="ECO:0007669"/>
    <property type="project" value="TreeGrafter"/>
</dbReference>
<accession>A0A1E7L9L4</accession>
<dbReference type="Gene3D" id="3.50.50.60">
    <property type="entry name" value="FAD/NAD(P)-binding domain"/>
    <property type="match status" value="1"/>
</dbReference>
<dbReference type="EMBL" id="LJGW01000111">
    <property type="protein sequence ID" value="OEV12854.1"/>
    <property type="molecule type" value="Genomic_DNA"/>
</dbReference>
<organism evidence="6 7">
    <name type="scientific">Streptomyces nanshensis</name>
    <dbReference type="NCBI Taxonomy" id="518642"/>
    <lineage>
        <taxon>Bacteria</taxon>
        <taxon>Bacillati</taxon>
        <taxon>Actinomycetota</taxon>
        <taxon>Actinomycetes</taxon>
        <taxon>Kitasatosporales</taxon>
        <taxon>Streptomycetaceae</taxon>
        <taxon>Streptomyces</taxon>
    </lineage>
</organism>
<dbReference type="GO" id="GO:0050660">
    <property type="term" value="F:flavin adenine dinucleotide binding"/>
    <property type="evidence" value="ECO:0007669"/>
    <property type="project" value="InterPro"/>
</dbReference>
<protein>
    <recommendedName>
        <fullName evidence="5">FAD dependent oxidoreductase domain-containing protein</fullName>
    </recommendedName>
</protein>
<dbReference type="NCBIfam" id="NF008425">
    <property type="entry name" value="PRK11259.1"/>
    <property type="match status" value="1"/>
</dbReference>
<evidence type="ECO:0000256" key="3">
    <source>
        <dbReference type="ARBA" id="ARBA00022827"/>
    </source>
</evidence>
<feature type="domain" description="FAD dependent oxidoreductase" evidence="5">
    <location>
        <begin position="8"/>
        <end position="361"/>
    </location>
</feature>
<dbReference type="AlphaFoldDB" id="A0A1E7L9L4"/>
<dbReference type="InterPro" id="IPR045170">
    <property type="entry name" value="MTOX"/>
</dbReference>
<evidence type="ECO:0000313" key="6">
    <source>
        <dbReference type="EMBL" id="OEV12854.1"/>
    </source>
</evidence>
<comment type="caution">
    <text evidence="6">The sequence shown here is derived from an EMBL/GenBank/DDBJ whole genome shotgun (WGS) entry which is preliminary data.</text>
</comment>
<gene>
    <name evidence="6" type="ORF">AN218_06540</name>
</gene>
<reference evidence="6 7" key="1">
    <citation type="journal article" date="2016" name="Front. Microbiol.">
        <title>Comparative Genomics Analysis of Streptomyces Species Reveals Their Adaptation to the Marine Environment and Their Diversity at the Genomic Level.</title>
        <authorList>
            <person name="Tian X."/>
            <person name="Zhang Z."/>
            <person name="Yang T."/>
            <person name="Chen M."/>
            <person name="Li J."/>
            <person name="Chen F."/>
            <person name="Yang J."/>
            <person name="Li W."/>
            <person name="Zhang B."/>
            <person name="Zhang Z."/>
            <person name="Wu J."/>
            <person name="Zhang C."/>
            <person name="Long L."/>
            <person name="Xiao J."/>
        </authorList>
    </citation>
    <scope>NUCLEOTIDE SEQUENCE [LARGE SCALE GENOMIC DNA]</scope>
    <source>
        <strain evidence="6 7">SCSIO 10429</strain>
    </source>
</reference>